<comment type="caution">
    <text evidence="2">The sequence shown here is derived from an EMBL/GenBank/DDBJ whole genome shotgun (WGS) entry which is preliminary data.</text>
</comment>
<dbReference type="RefSeq" id="WP_294519194.1">
    <property type="nucleotide sequence ID" value="NZ_JBBMFK010000002.1"/>
</dbReference>
<dbReference type="InterPro" id="IPR021338">
    <property type="entry name" value="DUF2953"/>
</dbReference>
<evidence type="ECO:0000313" key="2">
    <source>
        <dbReference type="EMBL" id="MEQ2442136.1"/>
    </source>
</evidence>
<evidence type="ECO:0000256" key="1">
    <source>
        <dbReference type="SAM" id="MobiDB-lite"/>
    </source>
</evidence>
<keyword evidence="3" id="KW-1185">Reference proteome</keyword>
<protein>
    <submittedName>
        <fullName evidence="2">DUF2953 domain-containing protein</fullName>
    </submittedName>
</protein>
<dbReference type="Pfam" id="PF11167">
    <property type="entry name" value="DUF2953"/>
    <property type="match status" value="1"/>
</dbReference>
<sequence>MTVWIVLGAIAAALVLLSLVRIGGTVEYSRSGTLVHLRFGPLRIRVYPPKPKKKSGEKRPKAEKRRKKGRKPEKEQPEPKPGGKLSALKAVLPLVADAAGQLRRKVRVDRLLLDVTAAAPDPAAAALAFGGVNAAIGMIWPLLENNFNIGDRRVRTRVDFNLTEPEAYLYGSFSLRLGQAVSLALRLGIKFLKLWSGRNQEQTKKEAV</sequence>
<feature type="region of interest" description="Disordered" evidence="1">
    <location>
        <begin position="46"/>
        <end position="84"/>
    </location>
</feature>
<organism evidence="2 3">
    <name type="scientific">Pseudoflavonifractor intestinihominis</name>
    <dbReference type="NCBI Taxonomy" id="3133171"/>
    <lineage>
        <taxon>Bacteria</taxon>
        <taxon>Bacillati</taxon>
        <taxon>Bacillota</taxon>
        <taxon>Clostridia</taxon>
        <taxon>Eubacteriales</taxon>
        <taxon>Oscillospiraceae</taxon>
        <taxon>Pseudoflavonifractor</taxon>
    </lineage>
</organism>
<dbReference type="EMBL" id="JBBMFK010000002">
    <property type="protein sequence ID" value="MEQ2442136.1"/>
    <property type="molecule type" value="Genomic_DNA"/>
</dbReference>
<evidence type="ECO:0000313" key="3">
    <source>
        <dbReference type="Proteomes" id="UP001464378"/>
    </source>
</evidence>
<reference evidence="2 3" key="1">
    <citation type="submission" date="2024-03" db="EMBL/GenBank/DDBJ databases">
        <title>Human intestinal bacterial collection.</title>
        <authorList>
            <person name="Pauvert C."/>
            <person name="Hitch T.C.A."/>
            <person name="Clavel T."/>
        </authorList>
    </citation>
    <scope>NUCLEOTIDE SEQUENCE [LARGE SCALE GENOMIC DNA]</scope>
    <source>
        <strain evidence="2 3">CLA-AP-H29</strain>
    </source>
</reference>
<accession>A0ABV1E6Q9</accession>
<proteinExistence type="predicted"/>
<dbReference type="Proteomes" id="UP001464378">
    <property type="component" value="Unassembled WGS sequence"/>
</dbReference>
<gene>
    <name evidence="2" type="ORF">WMO64_01470</name>
</gene>
<feature type="compositionally biased region" description="Basic residues" evidence="1">
    <location>
        <begin position="50"/>
        <end position="71"/>
    </location>
</feature>
<name>A0ABV1E6Q9_9FIRM</name>